<dbReference type="PANTHER" id="PTHR30576:SF0">
    <property type="entry name" value="UNDECAPRENYL-PHOSPHATE N-ACETYLGALACTOSAMINYL 1-PHOSPHATE TRANSFERASE-RELATED"/>
    <property type="match status" value="1"/>
</dbReference>
<dbReference type="InterPro" id="IPR017475">
    <property type="entry name" value="EPS_sugar_tfrase"/>
</dbReference>
<keyword evidence="7" id="KW-0270">Exopolysaccharide synthesis</keyword>
<keyword evidence="5 9" id="KW-1133">Transmembrane helix</keyword>
<dbReference type="EMBL" id="JAUJFI010000082">
    <property type="protein sequence ID" value="MDQ2104342.1"/>
    <property type="molecule type" value="Genomic_DNA"/>
</dbReference>
<evidence type="ECO:0000256" key="9">
    <source>
        <dbReference type="SAM" id="Phobius"/>
    </source>
</evidence>
<dbReference type="InterPro" id="IPR003362">
    <property type="entry name" value="Bact_transf"/>
</dbReference>
<dbReference type="PANTHER" id="PTHR30576">
    <property type="entry name" value="COLANIC BIOSYNTHESIS UDP-GLUCOSE LIPID CARRIER TRANSFERASE"/>
    <property type="match status" value="1"/>
</dbReference>
<proteinExistence type="inferred from homology"/>
<feature type="transmembrane region" description="Helical" evidence="9">
    <location>
        <begin position="335"/>
        <end position="356"/>
    </location>
</feature>
<evidence type="ECO:0000256" key="5">
    <source>
        <dbReference type="ARBA" id="ARBA00022989"/>
    </source>
</evidence>
<feature type="transmembrane region" description="Helical" evidence="9">
    <location>
        <begin position="158"/>
        <end position="181"/>
    </location>
</feature>
<evidence type="ECO:0000256" key="4">
    <source>
        <dbReference type="ARBA" id="ARBA00022692"/>
    </source>
</evidence>
<name>A0ABU0WJR3_9PROT</name>
<dbReference type="InterPro" id="IPR036291">
    <property type="entry name" value="NAD(P)-bd_dom_sf"/>
</dbReference>
<evidence type="ECO:0000256" key="2">
    <source>
        <dbReference type="ARBA" id="ARBA00006464"/>
    </source>
</evidence>
<protein>
    <submittedName>
        <fullName evidence="11">Exopolysaccharide biosynthesis polyprenyl glycosylphosphotransferase</fullName>
    </submittedName>
</protein>
<evidence type="ECO:0000313" key="11">
    <source>
        <dbReference type="EMBL" id="MDQ2104342.1"/>
    </source>
</evidence>
<feature type="region of interest" description="Disordered" evidence="8">
    <location>
        <begin position="1"/>
        <end position="30"/>
    </location>
</feature>
<reference evidence="11 12" key="1">
    <citation type="submission" date="2023-06" db="EMBL/GenBank/DDBJ databases">
        <title>Azospirillum isscasensis sp.nov, a bacterium isolated from rhizosphere soil of rice.</title>
        <authorList>
            <person name="Wang H."/>
        </authorList>
    </citation>
    <scope>NUCLEOTIDE SEQUENCE [LARGE SCALE GENOMIC DNA]</scope>
    <source>
        <strain evidence="11 12">C340-1</strain>
    </source>
</reference>
<dbReference type="Pfam" id="PF13727">
    <property type="entry name" value="CoA_binding_3"/>
    <property type="match status" value="1"/>
</dbReference>
<feature type="compositionally biased region" description="Basic and acidic residues" evidence="8">
    <location>
        <begin position="1"/>
        <end position="16"/>
    </location>
</feature>
<feature type="domain" description="Bacterial sugar transferase" evidence="10">
    <location>
        <begin position="330"/>
        <end position="515"/>
    </location>
</feature>
<evidence type="ECO:0000256" key="8">
    <source>
        <dbReference type="SAM" id="MobiDB-lite"/>
    </source>
</evidence>
<evidence type="ECO:0000256" key="6">
    <source>
        <dbReference type="ARBA" id="ARBA00023136"/>
    </source>
</evidence>
<keyword evidence="3" id="KW-0808">Transferase</keyword>
<sequence length="523" mass="57555">MRDDVQVRLPVEERNAVPDPAEPPQAAAPASGDFTGARDGWLHWTHGLVNRLAMGADGLLLVLAGLAAWAVWAAWTNAAGPSLDDALPLVEAVLFTAVTLAVYQRAMTTIGAYRVENYRHWGKALLDVIGGLLPAGTVLSLLVWAFLPEVDPSGMLALWAGVALAFLGAGRAMAALGVRLLEERGVLRRRVVVFGATDAAERMITNLMLPEHRANYSILGLFDDRGTDRRPESLAGFPVSGDLLDFKRFLRDNRVDMIVIALPWRAALRIHGLCMQLQMISLDILIPLDEENSRLRLANMRHVGDVRHIGNVPALLVMRQPLRGMQIVMKRIEDVAVAGLGLLVASPVMLAAAIAIRLDSPGPVIFRQTRVGFNNRPFTMLKFRTMAVDDRDDGAGGTRRDDPRITRVGRFLRRTSIDELPQLFNVLTGDMSVVGPRAHVPNMRVGNHRYADVVREYAARSRVKPGITGWAQINGMRGGIHTVEKARVGVDMDIHYVENWSLWLDARIIISTVTTGLFGRDVF</sequence>
<feature type="transmembrane region" description="Helical" evidence="9">
    <location>
        <begin position="124"/>
        <end position="146"/>
    </location>
</feature>
<dbReference type="NCBIfam" id="TIGR03025">
    <property type="entry name" value="EPS_sugtrans"/>
    <property type="match status" value="1"/>
</dbReference>
<comment type="subcellular location">
    <subcellularLocation>
        <location evidence="1">Membrane</location>
        <topology evidence="1">Multi-pass membrane protein</topology>
    </subcellularLocation>
</comment>
<organism evidence="11 12">
    <name type="scientific">Azospirillum isscasi</name>
    <dbReference type="NCBI Taxonomy" id="3053926"/>
    <lineage>
        <taxon>Bacteria</taxon>
        <taxon>Pseudomonadati</taxon>
        <taxon>Pseudomonadota</taxon>
        <taxon>Alphaproteobacteria</taxon>
        <taxon>Rhodospirillales</taxon>
        <taxon>Azospirillaceae</taxon>
        <taxon>Azospirillum</taxon>
    </lineage>
</organism>
<comment type="similarity">
    <text evidence="2">Belongs to the bacterial sugar transferase family.</text>
</comment>
<keyword evidence="6 9" id="KW-0472">Membrane</keyword>
<feature type="transmembrane region" description="Helical" evidence="9">
    <location>
        <begin position="52"/>
        <end position="74"/>
    </location>
</feature>
<dbReference type="Proteomes" id="UP001227317">
    <property type="component" value="Unassembled WGS sequence"/>
</dbReference>
<evidence type="ECO:0000259" key="10">
    <source>
        <dbReference type="Pfam" id="PF02397"/>
    </source>
</evidence>
<dbReference type="Gene3D" id="3.40.50.720">
    <property type="entry name" value="NAD(P)-binding Rossmann-like Domain"/>
    <property type="match status" value="1"/>
</dbReference>
<dbReference type="Pfam" id="PF02397">
    <property type="entry name" value="Bac_transf"/>
    <property type="match status" value="1"/>
</dbReference>
<evidence type="ECO:0000256" key="3">
    <source>
        <dbReference type="ARBA" id="ARBA00022679"/>
    </source>
</evidence>
<keyword evidence="12" id="KW-1185">Reference proteome</keyword>
<gene>
    <name evidence="11" type="ORF">QSG27_16705</name>
</gene>
<feature type="transmembrane region" description="Helical" evidence="9">
    <location>
        <begin position="86"/>
        <end position="103"/>
    </location>
</feature>
<dbReference type="SUPFAM" id="SSF51735">
    <property type="entry name" value="NAD(P)-binding Rossmann-fold domains"/>
    <property type="match status" value="1"/>
</dbReference>
<keyword evidence="4 9" id="KW-0812">Transmembrane</keyword>
<evidence type="ECO:0000256" key="7">
    <source>
        <dbReference type="ARBA" id="ARBA00023169"/>
    </source>
</evidence>
<accession>A0ABU0WJR3</accession>
<dbReference type="RefSeq" id="WP_306708034.1">
    <property type="nucleotide sequence ID" value="NZ_JAUJFI010000082.1"/>
</dbReference>
<comment type="caution">
    <text evidence="11">The sequence shown here is derived from an EMBL/GenBank/DDBJ whole genome shotgun (WGS) entry which is preliminary data.</text>
</comment>
<evidence type="ECO:0000313" key="12">
    <source>
        <dbReference type="Proteomes" id="UP001227317"/>
    </source>
</evidence>
<evidence type="ECO:0000256" key="1">
    <source>
        <dbReference type="ARBA" id="ARBA00004141"/>
    </source>
</evidence>